<feature type="domain" description="Glycosyltransferase 2-like" evidence="5">
    <location>
        <begin position="13"/>
        <end position="180"/>
    </location>
</feature>
<dbReference type="PATRIC" id="fig|1350482.3.peg.1666"/>
<evidence type="ECO:0000313" key="7">
    <source>
        <dbReference type="Proteomes" id="UP000037387"/>
    </source>
</evidence>
<keyword evidence="7" id="KW-1185">Reference proteome</keyword>
<dbReference type="Gene3D" id="3.90.550.10">
    <property type="entry name" value="Spore Coat Polysaccharide Biosynthesis Protein SpsA, Chain A"/>
    <property type="match status" value="1"/>
</dbReference>
<keyword evidence="3" id="KW-0328">Glycosyltransferase</keyword>
<accession>A0A0M0F922</accession>
<keyword evidence="4" id="KW-0808">Transferase</keyword>
<name>A0A0M0F922_CELCE</name>
<dbReference type="Proteomes" id="UP000037387">
    <property type="component" value="Unassembled WGS sequence"/>
</dbReference>
<proteinExistence type="inferred from homology"/>
<organism evidence="6 7">
    <name type="scientific">Cellulosimicrobium cellulans F16</name>
    <dbReference type="NCBI Taxonomy" id="1350482"/>
    <lineage>
        <taxon>Bacteria</taxon>
        <taxon>Bacillati</taxon>
        <taxon>Actinomycetota</taxon>
        <taxon>Actinomycetes</taxon>
        <taxon>Micrococcales</taxon>
        <taxon>Promicromonosporaceae</taxon>
        <taxon>Cellulosimicrobium</taxon>
    </lineage>
</organism>
<dbReference type="SUPFAM" id="SSF53448">
    <property type="entry name" value="Nucleotide-diphospho-sugar transferases"/>
    <property type="match status" value="1"/>
</dbReference>
<dbReference type="GO" id="GO:0016757">
    <property type="term" value="F:glycosyltransferase activity"/>
    <property type="evidence" value="ECO:0007669"/>
    <property type="project" value="UniProtKB-KW"/>
</dbReference>
<comment type="caution">
    <text evidence="6">The sequence shown here is derived from an EMBL/GenBank/DDBJ whole genome shotgun (WGS) entry which is preliminary data.</text>
</comment>
<dbReference type="Pfam" id="PF00535">
    <property type="entry name" value="Glycos_transf_2"/>
    <property type="match status" value="1"/>
</dbReference>
<dbReference type="InterPro" id="IPR029044">
    <property type="entry name" value="Nucleotide-diphossugar_trans"/>
</dbReference>
<evidence type="ECO:0000256" key="4">
    <source>
        <dbReference type="ARBA" id="ARBA00022679"/>
    </source>
</evidence>
<dbReference type="EMBL" id="ATNL01000007">
    <property type="protein sequence ID" value="KON74100.1"/>
    <property type="molecule type" value="Genomic_DNA"/>
</dbReference>
<evidence type="ECO:0000259" key="5">
    <source>
        <dbReference type="Pfam" id="PF00535"/>
    </source>
</evidence>
<sequence>MGRMLRGAGPSASVVVATYNRPDHVRTCLEHLARQSVAPERTIVVDASPTTATRDVVQGFPGVTYLRNDRGPGTTATSRAVGLGEVTSDVVAFLDDDAYAAEDWLEQLVARYEDPGVGAVGGRALNGQPGEESEGADRVGLLLDDGSLTGFFAADPGGDVDVDHLLGANMSMRREALESVGGIEDHYPGTCLREETEPVLRLRLAGWRVVYTPDAVVEHVAGPYAKGRRFDLRYTYYAQRNHVVLLARTVGVRDARFRRHLRTSVRQAGDELRYAGRAVGRLRTREGSAVRGVGNGILRSVTTLAGAAGGLGATALLQARGETATPDGPR</sequence>
<evidence type="ECO:0000256" key="1">
    <source>
        <dbReference type="ARBA" id="ARBA00004776"/>
    </source>
</evidence>
<dbReference type="PANTHER" id="PTHR43179">
    <property type="entry name" value="RHAMNOSYLTRANSFERASE WBBL"/>
    <property type="match status" value="1"/>
</dbReference>
<comment type="pathway">
    <text evidence="1">Cell wall biogenesis; cell wall polysaccharide biosynthesis.</text>
</comment>
<dbReference type="PANTHER" id="PTHR43179:SF12">
    <property type="entry name" value="GALACTOFURANOSYLTRANSFERASE GLFT2"/>
    <property type="match status" value="1"/>
</dbReference>
<dbReference type="AlphaFoldDB" id="A0A0M0F922"/>
<dbReference type="InterPro" id="IPR001173">
    <property type="entry name" value="Glyco_trans_2-like"/>
</dbReference>
<gene>
    <name evidence="6" type="ORF">M768_08320</name>
</gene>
<evidence type="ECO:0000313" key="6">
    <source>
        <dbReference type="EMBL" id="KON74100.1"/>
    </source>
</evidence>
<reference evidence="6 7" key="1">
    <citation type="journal article" date="2015" name="Sci. Rep.">
        <title>Functional and structural properties of a novel cellulosome-like multienzyme complex: efficient glycoside hydrolysis of water-insoluble 7-xylosyl-10-deacetylpaclitaxel.</title>
        <authorList>
            <person name="Dou T.Y."/>
            <person name="Luan H.W."/>
            <person name="Ge G.B."/>
            <person name="Dong M.M."/>
            <person name="Zou H.F."/>
            <person name="He Y.Q."/>
            <person name="Cui P."/>
            <person name="Wang J.Y."/>
            <person name="Hao D.C."/>
            <person name="Yang S.L."/>
            <person name="Yang L."/>
        </authorList>
    </citation>
    <scope>NUCLEOTIDE SEQUENCE [LARGE SCALE GENOMIC DNA]</scope>
    <source>
        <strain evidence="6 7">F16</strain>
    </source>
</reference>
<protein>
    <recommendedName>
        <fullName evidence="5">Glycosyltransferase 2-like domain-containing protein</fullName>
    </recommendedName>
</protein>
<comment type="similarity">
    <text evidence="2">Belongs to the glycosyltransferase 2 family.</text>
</comment>
<evidence type="ECO:0000256" key="2">
    <source>
        <dbReference type="ARBA" id="ARBA00006739"/>
    </source>
</evidence>
<evidence type="ECO:0000256" key="3">
    <source>
        <dbReference type="ARBA" id="ARBA00022676"/>
    </source>
</evidence>